<dbReference type="InterPro" id="IPR057087">
    <property type="entry name" value="Gp12-like"/>
</dbReference>
<name>A0A9X3AMN5_9ENTR</name>
<evidence type="ECO:0000313" key="2">
    <source>
        <dbReference type="EMBL" id="MCT4701527.1"/>
    </source>
</evidence>
<proteinExistence type="predicted"/>
<evidence type="ECO:0000259" key="1">
    <source>
        <dbReference type="Pfam" id="PF23961"/>
    </source>
</evidence>
<dbReference type="EMBL" id="JALHAP010000074">
    <property type="protein sequence ID" value="MCT4701527.1"/>
    <property type="molecule type" value="Genomic_DNA"/>
</dbReference>
<protein>
    <recommendedName>
        <fullName evidence="1">Phage neck terminator protein gp12-like domain-containing protein</fullName>
    </recommendedName>
</protein>
<dbReference type="Proteomes" id="UP001150641">
    <property type="component" value="Unassembled WGS sequence"/>
</dbReference>
<accession>A0A9X3AMN5</accession>
<gene>
    <name evidence="2" type="ORF">MUA00_06885</name>
</gene>
<feature type="domain" description="Phage neck terminator protein gp12-like" evidence="1">
    <location>
        <begin position="23"/>
        <end position="175"/>
    </location>
</feature>
<dbReference type="AlphaFoldDB" id="A0A9X3AMN5"/>
<dbReference type="Pfam" id="PF23961">
    <property type="entry name" value="Phage_tail_terminator_9"/>
    <property type="match status" value="1"/>
</dbReference>
<reference evidence="2" key="1">
    <citation type="submission" date="2022-03" db="EMBL/GenBank/DDBJ databases">
        <title>Proposal of a novel genus Dryocolo and two novel species.</title>
        <authorList>
            <person name="Maddock D.W."/>
            <person name="Brady C.L."/>
            <person name="Denman S."/>
            <person name="Arnold D."/>
        </authorList>
    </citation>
    <scope>NUCLEOTIDE SEQUENCE</scope>
    <source>
        <strain evidence="2">H6W4</strain>
    </source>
</reference>
<organism evidence="2 3">
    <name type="scientific">Dryocola boscaweniae</name>
    <dbReference type="NCBI Taxonomy" id="2925397"/>
    <lineage>
        <taxon>Bacteria</taxon>
        <taxon>Pseudomonadati</taxon>
        <taxon>Pseudomonadota</taxon>
        <taxon>Gammaproteobacteria</taxon>
        <taxon>Enterobacterales</taxon>
        <taxon>Enterobacteriaceae</taxon>
        <taxon>Dryocola</taxon>
    </lineage>
</organism>
<dbReference type="RefSeq" id="WP_271122233.1">
    <property type="nucleotide sequence ID" value="NZ_JALHAN010000061.1"/>
</dbReference>
<comment type="caution">
    <text evidence="2">The sequence shown here is derived from an EMBL/GenBank/DDBJ whole genome shotgun (WGS) entry which is preliminary data.</text>
</comment>
<sequence length="179" mass="19673">MNDSTRPGYLTPVSSPPLYDEPLESELGRWISGVCGLPAEMVIPRWTEPPPASPVAGLTWCEFDINVELGDMPAMKVVDRYTDALSQNEVIAVNCSFYGPGGQAVAALFRDGLYLAQNNAELNKIGPTFVSCGTLIPAPELINNQWLRRYNLTVTLHRQVIREYGIQSLVSTSVNIFGE</sequence>
<evidence type="ECO:0000313" key="3">
    <source>
        <dbReference type="Proteomes" id="UP001150641"/>
    </source>
</evidence>
<keyword evidence="3" id="KW-1185">Reference proteome</keyword>